<dbReference type="CDD" id="cd00643">
    <property type="entry name" value="HMG-CoA_reductase_classI"/>
    <property type="match status" value="1"/>
</dbReference>
<dbReference type="Gene3D" id="1.10.3270.10">
    <property type="entry name" value="HMGR, N-terminal domain"/>
    <property type="match status" value="1"/>
</dbReference>
<evidence type="ECO:0000256" key="10">
    <source>
        <dbReference type="RuleBase" id="RU361219"/>
    </source>
</evidence>
<dbReference type="InterPro" id="IPR025583">
    <property type="entry name" value="HMG-CoA_N_dom"/>
</dbReference>
<dbReference type="EMBL" id="MU864351">
    <property type="protein sequence ID" value="KAK4193232.1"/>
    <property type="molecule type" value="Genomic_DNA"/>
</dbReference>
<feature type="compositionally biased region" description="Low complexity" evidence="11">
    <location>
        <begin position="1133"/>
        <end position="1153"/>
    </location>
</feature>
<dbReference type="PROSITE" id="PS00318">
    <property type="entry name" value="HMG_COA_REDUCTASE_2"/>
    <property type="match status" value="1"/>
</dbReference>
<feature type="domain" description="SSD" evidence="12">
    <location>
        <begin position="242"/>
        <end position="418"/>
    </location>
</feature>
<dbReference type="InterPro" id="IPR009023">
    <property type="entry name" value="HMG_CoA_Rdtase_NAD(P)-bd_sf"/>
</dbReference>
<dbReference type="PROSITE" id="PS50156">
    <property type="entry name" value="SSD"/>
    <property type="match status" value="1"/>
</dbReference>
<feature type="transmembrane region" description="Helical" evidence="10">
    <location>
        <begin position="297"/>
        <end position="317"/>
    </location>
</feature>
<evidence type="ECO:0000256" key="5">
    <source>
        <dbReference type="ARBA" id="ARBA00022857"/>
    </source>
</evidence>
<evidence type="ECO:0000256" key="2">
    <source>
        <dbReference type="ARBA" id="ARBA00007661"/>
    </source>
</evidence>
<dbReference type="FunFam" id="1.10.3270.10:FF:000001">
    <property type="entry name" value="3-hydroxy-3-methylglutaryl coenzyme A reductase"/>
    <property type="match status" value="1"/>
</dbReference>
<comment type="subcellular location">
    <subcellularLocation>
        <location evidence="1 10">Endoplasmic reticulum membrane</location>
        <topology evidence="1 10">Multi-pass membrane protein</topology>
    </subcellularLocation>
</comment>
<dbReference type="GO" id="GO:0005789">
    <property type="term" value="C:endoplasmic reticulum membrane"/>
    <property type="evidence" value="ECO:0007669"/>
    <property type="project" value="UniProtKB-SubCell"/>
</dbReference>
<dbReference type="GO" id="GO:0008299">
    <property type="term" value="P:isoprenoid biosynthetic process"/>
    <property type="evidence" value="ECO:0007669"/>
    <property type="project" value="InterPro"/>
</dbReference>
<evidence type="ECO:0000313" key="13">
    <source>
        <dbReference type="EMBL" id="KAK4193232.1"/>
    </source>
</evidence>
<keyword evidence="6 10" id="KW-1133">Transmembrane helix</keyword>
<dbReference type="AlphaFoldDB" id="A0AAN6X6W5"/>
<comment type="caution">
    <text evidence="13">The sequence shown here is derived from an EMBL/GenBank/DDBJ whole genome shotgun (WGS) entry which is preliminary data.</text>
</comment>
<evidence type="ECO:0000256" key="3">
    <source>
        <dbReference type="ARBA" id="ARBA00022692"/>
    </source>
</evidence>
<evidence type="ECO:0000259" key="12">
    <source>
        <dbReference type="PROSITE" id="PS50156"/>
    </source>
</evidence>
<gene>
    <name evidence="13" type="ORF">QBC35DRAFT_371848</name>
</gene>
<evidence type="ECO:0000256" key="1">
    <source>
        <dbReference type="ARBA" id="ARBA00004477"/>
    </source>
</evidence>
<dbReference type="PROSITE" id="PS01192">
    <property type="entry name" value="HMG_COA_REDUCTASE_3"/>
    <property type="match status" value="1"/>
</dbReference>
<dbReference type="Gene3D" id="3.30.70.420">
    <property type="entry name" value="Hydroxymethylglutaryl-CoA reductase, class I/II, NAD/NADP-binding domain"/>
    <property type="match status" value="1"/>
</dbReference>
<dbReference type="SUPFAM" id="SSF55035">
    <property type="entry name" value="NAD-binding domain of HMG-CoA reductase"/>
    <property type="match status" value="1"/>
</dbReference>
<evidence type="ECO:0000256" key="8">
    <source>
        <dbReference type="ARBA" id="ARBA00023098"/>
    </source>
</evidence>
<keyword evidence="8" id="KW-0443">Lipid metabolism</keyword>
<keyword evidence="14" id="KW-1185">Reference proteome</keyword>
<dbReference type="GO" id="GO:0015936">
    <property type="term" value="P:coenzyme A metabolic process"/>
    <property type="evidence" value="ECO:0007669"/>
    <property type="project" value="InterPro"/>
</dbReference>
<evidence type="ECO:0000256" key="4">
    <source>
        <dbReference type="ARBA" id="ARBA00022824"/>
    </source>
</evidence>
<accession>A0AAN6X6W5</accession>
<dbReference type="PROSITE" id="PS50065">
    <property type="entry name" value="HMG_COA_REDUCTASE_4"/>
    <property type="match status" value="1"/>
</dbReference>
<dbReference type="Pfam" id="PF12349">
    <property type="entry name" value="Sterol-sensing"/>
    <property type="match status" value="1"/>
</dbReference>
<dbReference type="NCBIfam" id="TIGR00533">
    <property type="entry name" value="HMG_CoA_R_NADP"/>
    <property type="match status" value="1"/>
</dbReference>
<evidence type="ECO:0000256" key="9">
    <source>
        <dbReference type="ARBA" id="ARBA00023136"/>
    </source>
</evidence>
<evidence type="ECO:0000256" key="6">
    <source>
        <dbReference type="ARBA" id="ARBA00022989"/>
    </source>
</evidence>
<keyword evidence="3 10" id="KW-0812">Transmembrane</keyword>
<dbReference type="SUPFAM" id="SSF56542">
    <property type="entry name" value="Substrate-binding domain of HMG-CoA reductase"/>
    <property type="match status" value="1"/>
</dbReference>
<keyword evidence="9 10" id="KW-0472">Membrane</keyword>
<dbReference type="EC" id="1.1.1.34" evidence="10"/>
<keyword evidence="5 10" id="KW-0521">NADP</keyword>
<comment type="similarity">
    <text evidence="2 10">Belongs to the HMG-CoA reductase family.</text>
</comment>
<proteinExistence type="inferred from homology"/>
<dbReference type="FunFam" id="3.90.770.10:FF:000001">
    <property type="entry name" value="3-hydroxy-3-methylglutaryl coenzyme A reductase"/>
    <property type="match status" value="1"/>
</dbReference>
<dbReference type="InterPro" id="IPR004554">
    <property type="entry name" value="HMG_CoA_Rdtase_eu_arc"/>
</dbReference>
<dbReference type="GO" id="GO:0005778">
    <property type="term" value="C:peroxisomal membrane"/>
    <property type="evidence" value="ECO:0007669"/>
    <property type="project" value="TreeGrafter"/>
</dbReference>
<protein>
    <recommendedName>
        <fullName evidence="10">3-hydroxy-3-methylglutaryl coenzyme A reductase</fullName>
        <shortName evidence="10">HMG-CoA reductase</shortName>
        <ecNumber evidence="10">1.1.1.34</ecNumber>
    </recommendedName>
</protein>
<dbReference type="PROSITE" id="PS00066">
    <property type="entry name" value="HMG_COA_REDUCTASE_1"/>
    <property type="match status" value="1"/>
</dbReference>
<dbReference type="InterPro" id="IPR023282">
    <property type="entry name" value="HMG_CoA_Rdtase_N"/>
</dbReference>
<feature type="transmembrane region" description="Helical" evidence="10">
    <location>
        <begin position="371"/>
        <end position="390"/>
    </location>
</feature>
<dbReference type="InterPro" id="IPR009029">
    <property type="entry name" value="HMG_CoA_Rdtase_sub-bd_dom_sf"/>
</dbReference>
<feature type="region of interest" description="Disordered" evidence="11">
    <location>
        <begin position="1130"/>
        <end position="1174"/>
    </location>
</feature>
<dbReference type="Pfam" id="PF00368">
    <property type="entry name" value="HMG-CoA_red"/>
    <property type="match status" value="1"/>
</dbReference>
<comment type="pathway">
    <text evidence="10">Metabolic intermediate biosynthesis; (R)-mevalonate biosynthesis; (R)-mevalonate from acetyl-CoA: step 3/3.</text>
</comment>
<dbReference type="FunFam" id="3.30.70.420:FF:000001">
    <property type="entry name" value="3-hydroxy-3-methylglutaryl coenzyme A reductase"/>
    <property type="match status" value="1"/>
</dbReference>
<reference evidence="13" key="2">
    <citation type="submission" date="2023-05" db="EMBL/GenBank/DDBJ databases">
        <authorList>
            <consortium name="Lawrence Berkeley National Laboratory"/>
            <person name="Steindorff A."/>
            <person name="Hensen N."/>
            <person name="Bonometti L."/>
            <person name="Westerberg I."/>
            <person name="Brannstrom I.O."/>
            <person name="Guillou S."/>
            <person name="Cros-Aarteil S."/>
            <person name="Calhoun S."/>
            <person name="Haridas S."/>
            <person name="Kuo A."/>
            <person name="Mondo S."/>
            <person name="Pangilinan J."/>
            <person name="Riley R."/>
            <person name="Labutti K."/>
            <person name="Andreopoulos B."/>
            <person name="Lipzen A."/>
            <person name="Chen C."/>
            <person name="Yanf M."/>
            <person name="Daum C."/>
            <person name="Ng V."/>
            <person name="Clum A."/>
            <person name="Ohm R."/>
            <person name="Martin F."/>
            <person name="Silar P."/>
            <person name="Natvig D."/>
            <person name="Lalanne C."/>
            <person name="Gautier V."/>
            <person name="Ament-Velasquez S.L."/>
            <person name="Kruys A."/>
            <person name="Hutchinson M.I."/>
            <person name="Powell A.J."/>
            <person name="Barry K."/>
            <person name="Miller A.N."/>
            <person name="Grigoriev I.V."/>
            <person name="Debuchy R."/>
            <person name="Gladieux P."/>
            <person name="Thoren M.H."/>
            <person name="Johannesson H."/>
        </authorList>
    </citation>
    <scope>NUCLEOTIDE SEQUENCE</scope>
    <source>
        <strain evidence="13">PSN309</strain>
    </source>
</reference>
<dbReference type="InterPro" id="IPR002202">
    <property type="entry name" value="HMG_CoA_Rdtase"/>
</dbReference>
<dbReference type="PANTHER" id="PTHR10572">
    <property type="entry name" value="3-HYDROXY-3-METHYLGLUTARYL-COENZYME A REDUCTASE"/>
    <property type="match status" value="1"/>
</dbReference>
<dbReference type="PANTHER" id="PTHR10572:SF24">
    <property type="entry name" value="3-HYDROXY-3-METHYLGLUTARYL-COENZYME A REDUCTASE"/>
    <property type="match status" value="1"/>
</dbReference>
<name>A0AAN6X6W5_9PEZI</name>
<feature type="transmembrane region" description="Helical" evidence="10">
    <location>
        <begin position="396"/>
        <end position="418"/>
    </location>
</feature>
<dbReference type="Proteomes" id="UP001302126">
    <property type="component" value="Unassembled WGS sequence"/>
</dbReference>
<organism evidence="13 14">
    <name type="scientific">Podospora australis</name>
    <dbReference type="NCBI Taxonomy" id="1536484"/>
    <lineage>
        <taxon>Eukaryota</taxon>
        <taxon>Fungi</taxon>
        <taxon>Dikarya</taxon>
        <taxon>Ascomycota</taxon>
        <taxon>Pezizomycotina</taxon>
        <taxon>Sordariomycetes</taxon>
        <taxon>Sordariomycetidae</taxon>
        <taxon>Sordariales</taxon>
        <taxon>Podosporaceae</taxon>
        <taxon>Podospora</taxon>
    </lineage>
</organism>
<comment type="catalytic activity">
    <reaction evidence="10">
        <text>(R)-mevalonate + 2 NADP(+) + CoA = (3S)-3-hydroxy-3-methylglutaryl-CoA + 2 NADPH + 2 H(+)</text>
        <dbReference type="Rhea" id="RHEA:15989"/>
        <dbReference type="ChEBI" id="CHEBI:15378"/>
        <dbReference type="ChEBI" id="CHEBI:36464"/>
        <dbReference type="ChEBI" id="CHEBI:43074"/>
        <dbReference type="ChEBI" id="CHEBI:57287"/>
        <dbReference type="ChEBI" id="CHEBI:57783"/>
        <dbReference type="ChEBI" id="CHEBI:58349"/>
        <dbReference type="EC" id="1.1.1.34"/>
    </reaction>
</comment>
<dbReference type="GO" id="GO:0006696">
    <property type="term" value="P:ergosterol biosynthetic process"/>
    <property type="evidence" value="ECO:0007669"/>
    <property type="project" value="TreeGrafter"/>
</dbReference>
<feature type="transmembrane region" description="Helical" evidence="10">
    <location>
        <begin position="243"/>
        <end position="264"/>
    </location>
</feature>
<sequence length="1174" mass="126845">MIASTLLPSRFRGEQPASQAVPPSWINKKVTPLLQVLSKLTSTHPIHTIVVVALLASTSYIGLLEDSLFDATRSVRKAEWSSLVEGSRRLRAGEDTAWKWQTDDSEAPIPKGADHLALLTLVFPETTAADAPNPPVVNAVPVPQNLSIRTLPSTSNSFTTYAQDSALAFSLPYNQAPEFLTVAQEIPCDIASEETRETEHGREKKMWIMKAAKAQTRSSIARWLRNAWVDFIDLLKNAETLDIVIMALGYISMHLTFVSLFLSMRRMGSNFWLATSVLFSSVFAFLFGLFVTTKLGVPISMVLLSEGLPFLVVTIGFEKNIVLTRAVLSHAIERRQEKSTSKGSKASGASVIQSAIHVALKEKGFEIVKDYAIEVGILIIGAASGVQGGLQQFCFLAAWILFFDCILLFTFYTAILCIKLEINRIKRHVEMRKALEDDGVSHRVAENVAQSNDWPRADGQDKPGTTIFGRQVKSTHIPKFKVLMVTGFLLINVLNLCTIPFRSANSISNISSWARGLGGVVTSPPIDPFKVASNGLTDILETARIEDRTTIVTVLTPIRYELEFPSIHYDLPQQVSSADGDDYADLGYGGRMVGGILKSLEDPILSKWIVVALALSVALNGYLFNAARWGIKDPNAPTHPINPRELADAQKFNDTESATLPLGEYIRSSAPTPSIPPTPALTDDEADSTAKETGTEPEQPAVPRTKEEIEKIMLEKRTHELSDAEIVALSLRGKIPGYALEKTLKDFTRAVKVRRSIISRTKATAELTQLLERSKLPYQNYNWAQVHGACCENVIGYMPLPVGVAGPLVIDGQSYFIPMATTEGVLVASASRGCKAINSGGGAVTVLTADGMTRGPCVNFDTLERAGAAKLWLDSEKGQSTMKKAFNSTSRFARLETMKTAIAGTNLYIRFKTTTGDAMGMNMISKGVEHALSVMRNEGFDDMNIVAVSGNYCTDKKPAAINWIEGRGKSVVAEAIIPAEVVKSVLKTDVDTMVALNVDKNLIGSAMAGSVGGFNAHAANIVAAVFLATGQDPAQVVESANCITIMRNLRGSLQISVSMPSIEVGTLGGGTILDPQSSMLDLLGVRGPHPTSPGENARRLARIVAAAVLAGELSLCSALAAGHLVRAHMQHNRSAPPTRTTTPAPLSTPSMTSGFERVASTASMSAAAIERSRR</sequence>
<dbReference type="Gene3D" id="3.90.770.10">
    <property type="entry name" value="3-hydroxy-3-methylglutaryl-coenzyme A Reductase, Chain A, domain 2"/>
    <property type="match status" value="1"/>
</dbReference>
<evidence type="ECO:0000256" key="11">
    <source>
        <dbReference type="SAM" id="MobiDB-lite"/>
    </source>
</evidence>
<dbReference type="GO" id="GO:0004420">
    <property type="term" value="F:hydroxymethylglutaryl-CoA reductase (NADPH) activity"/>
    <property type="evidence" value="ECO:0007669"/>
    <property type="project" value="UniProtKB-EC"/>
</dbReference>
<keyword evidence="4 10" id="KW-0256">Endoplasmic reticulum</keyword>
<dbReference type="InterPro" id="IPR023074">
    <property type="entry name" value="HMG_CoA_Rdtase_cat_sf"/>
</dbReference>
<reference evidence="13" key="1">
    <citation type="journal article" date="2023" name="Mol. Phylogenet. Evol.">
        <title>Genome-scale phylogeny and comparative genomics of the fungal order Sordariales.</title>
        <authorList>
            <person name="Hensen N."/>
            <person name="Bonometti L."/>
            <person name="Westerberg I."/>
            <person name="Brannstrom I.O."/>
            <person name="Guillou S."/>
            <person name="Cros-Aarteil S."/>
            <person name="Calhoun S."/>
            <person name="Haridas S."/>
            <person name="Kuo A."/>
            <person name="Mondo S."/>
            <person name="Pangilinan J."/>
            <person name="Riley R."/>
            <person name="LaButti K."/>
            <person name="Andreopoulos B."/>
            <person name="Lipzen A."/>
            <person name="Chen C."/>
            <person name="Yan M."/>
            <person name="Daum C."/>
            <person name="Ng V."/>
            <person name="Clum A."/>
            <person name="Steindorff A."/>
            <person name="Ohm R.A."/>
            <person name="Martin F."/>
            <person name="Silar P."/>
            <person name="Natvig D.O."/>
            <person name="Lalanne C."/>
            <person name="Gautier V."/>
            <person name="Ament-Velasquez S.L."/>
            <person name="Kruys A."/>
            <person name="Hutchinson M.I."/>
            <person name="Powell A.J."/>
            <person name="Barry K."/>
            <person name="Miller A.N."/>
            <person name="Grigoriev I.V."/>
            <person name="Debuchy R."/>
            <person name="Gladieux P."/>
            <person name="Hiltunen Thoren M."/>
            <person name="Johannesson H."/>
        </authorList>
    </citation>
    <scope>NUCLEOTIDE SEQUENCE</scope>
    <source>
        <strain evidence="13">PSN309</strain>
    </source>
</reference>
<dbReference type="Pfam" id="PF13323">
    <property type="entry name" value="HPIH"/>
    <property type="match status" value="1"/>
</dbReference>
<dbReference type="InterPro" id="IPR023076">
    <property type="entry name" value="HMG_CoA_Rdtase_CS"/>
</dbReference>
<feature type="region of interest" description="Disordered" evidence="11">
    <location>
        <begin position="665"/>
        <end position="707"/>
    </location>
</feature>
<feature type="transmembrane region" description="Helical" evidence="10">
    <location>
        <begin position="480"/>
        <end position="501"/>
    </location>
</feature>
<evidence type="ECO:0000313" key="14">
    <source>
        <dbReference type="Proteomes" id="UP001302126"/>
    </source>
</evidence>
<dbReference type="InterPro" id="IPR000731">
    <property type="entry name" value="SSD"/>
</dbReference>
<dbReference type="PRINTS" id="PR00071">
    <property type="entry name" value="HMGCOARDTASE"/>
</dbReference>
<dbReference type="InterPro" id="IPR053958">
    <property type="entry name" value="HMGCR/SNAP/NPC1-like_SSD"/>
</dbReference>
<feature type="transmembrane region" description="Helical" evidence="10">
    <location>
        <begin position="271"/>
        <end position="291"/>
    </location>
</feature>
<evidence type="ECO:0000256" key="7">
    <source>
        <dbReference type="ARBA" id="ARBA00023002"/>
    </source>
</evidence>
<keyword evidence="7 10" id="KW-0560">Oxidoreductase</keyword>